<dbReference type="SUPFAM" id="SSF52540">
    <property type="entry name" value="P-loop containing nucleoside triphosphate hydrolases"/>
    <property type="match status" value="1"/>
</dbReference>
<accession>A0A139WQB2</accession>
<comment type="caution">
    <text evidence="3">The sequence shown here is derived from an EMBL/GenBank/DDBJ whole genome shotgun (WGS) entry which is preliminary data.</text>
</comment>
<dbReference type="GO" id="GO:0006508">
    <property type="term" value="P:proteolysis"/>
    <property type="evidence" value="ECO:0007669"/>
    <property type="project" value="InterPro"/>
</dbReference>
<dbReference type="AlphaFoldDB" id="A0A139WQB2"/>
<dbReference type="Gene3D" id="3.40.50.1460">
    <property type="match status" value="1"/>
</dbReference>
<feature type="domain" description="Novel STAND NTPase 1" evidence="2">
    <location>
        <begin position="523"/>
        <end position="819"/>
    </location>
</feature>
<dbReference type="Gene3D" id="3.40.50.300">
    <property type="entry name" value="P-loop containing nucleotide triphosphate hydrolases"/>
    <property type="match status" value="1"/>
</dbReference>
<evidence type="ECO:0000313" key="4">
    <source>
        <dbReference type="Proteomes" id="UP000076925"/>
    </source>
</evidence>
<dbReference type="EMBL" id="ANNX02000078">
    <property type="protein sequence ID" value="KYC34617.1"/>
    <property type="molecule type" value="Genomic_DNA"/>
</dbReference>
<evidence type="ECO:0000259" key="1">
    <source>
        <dbReference type="Pfam" id="PF00656"/>
    </source>
</evidence>
<dbReference type="Proteomes" id="UP000076925">
    <property type="component" value="Unassembled WGS sequence"/>
</dbReference>
<dbReference type="InterPro" id="IPR049052">
    <property type="entry name" value="nSTAND1"/>
</dbReference>
<evidence type="ECO:0000259" key="2">
    <source>
        <dbReference type="Pfam" id="PF20703"/>
    </source>
</evidence>
<feature type="domain" description="Peptidase C14 caspase" evidence="1">
    <location>
        <begin position="23"/>
        <end position="239"/>
    </location>
</feature>
<evidence type="ECO:0008006" key="5">
    <source>
        <dbReference type="Google" id="ProtNLM"/>
    </source>
</evidence>
<proteinExistence type="predicted"/>
<dbReference type="SUPFAM" id="SSF52129">
    <property type="entry name" value="Caspase-like"/>
    <property type="match status" value="1"/>
</dbReference>
<dbReference type="RefSeq" id="WP_017740877.1">
    <property type="nucleotide sequence ID" value="NZ_KQ976356.1"/>
</dbReference>
<protein>
    <recommendedName>
        <fullName evidence="5">Peptidase C14</fullName>
    </recommendedName>
</protein>
<dbReference type="STRING" id="128403.WA1_51460"/>
<dbReference type="OrthoDB" id="414840at2"/>
<dbReference type="GO" id="GO:0004197">
    <property type="term" value="F:cysteine-type endopeptidase activity"/>
    <property type="evidence" value="ECO:0007669"/>
    <property type="project" value="InterPro"/>
</dbReference>
<dbReference type="InterPro" id="IPR027417">
    <property type="entry name" value="P-loop_NTPase"/>
</dbReference>
<dbReference type="InterPro" id="IPR029030">
    <property type="entry name" value="Caspase-like_dom_sf"/>
</dbReference>
<dbReference type="InterPro" id="IPR011600">
    <property type="entry name" value="Pept_C14_caspase"/>
</dbReference>
<sequence length="825" mass="93357">MSAIVSNPSTQQLERDRVKLWMVLVGVNHYQDSQIPDLRYCANDCKELAEALTIATQQFQKTEIIPLYDGGEKPPNLSEIITSIQQFRLAKPEDTVLFYFSGHGYLDFNNRPILCVADTNLEDLAGTGLKLDILLNELRQSKAQRQLVWLDACQEGEQHQDDRIGQNPTGQLLAVLEQQAEQSQDFYAMLSCNKTERSWEIPELRHGLFTYCLIEGLGGKAANTEGKIDADRLFKYVERSSKKFIECKKKLVDRDDIFKGMGGTLRESSTKLKVNRFPLNASQTPQRIARGSGELIIGLATTFTQRKALIVDKLSCSEAALRLCRILQARGSFAVDYYYCSVRDKQRRNLQQVITSYLQEESKTTLLLYLAGTIESTNPETYDLVCNQDIRINLNWLGQQLQNSPVKEIIIIADILDISATTKSLVDILQPSQDKSLCLITATTSIPNSKKFLHQLVTVLETAAESEREFWVSELIPQLQKWRDSQPDINLKLWLSGSTEVMEILSVEVQRSYNEIFEIEVCPYKSLKAFTQDDAYFFHGREELIAEIIEKLQSTSFLAVVGASGSGKSSVVRAGVIPQLVTEGLFDFELEEYKSCQSWVMLPGDNPLSALSKSLAPDNADFLKGVLHLGVDSLVEWLRQQPKEISVLVIDQFEELFTLTAETDRMNFLSLILGAIKKAGNYFKVIITLRSDFLDECLGMSELAPLITKYQVLVPSCRLEDEQYRQIIAKPAQKVGLEVEDGLIALLLEELKEGSLPLLQYALEELWHKRSRGKLTVKDYQQYIGKLGKFLSNKAQQTYDNLSEAQQECAQSIFLLWVHALIRTE</sequence>
<gene>
    <name evidence="3" type="ORF">WA1_51460</name>
</gene>
<dbReference type="Pfam" id="PF20703">
    <property type="entry name" value="nSTAND1"/>
    <property type="match status" value="1"/>
</dbReference>
<evidence type="ECO:0000313" key="3">
    <source>
        <dbReference type="EMBL" id="KYC34617.1"/>
    </source>
</evidence>
<organism evidence="3 4">
    <name type="scientific">Scytonema hofmannii PCC 7110</name>
    <dbReference type="NCBI Taxonomy" id="128403"/>
    <lineage>
        <taxon>Bacteria</taxon>
        <taxon>Bacillati</taxon>
        <taxon>Cyanobacteriota</taxon>
        <taxon>Cyanophyceae</taxon>
        <taxon>Nostocales</taxon>
        <taxon>Scytonemataceae</taxon>
        <taxon>Scytonema</taxon>
    </lineage>
</organism>
<dbReference type="PANTHER" id="PTHR22576:SF37">
    <property type="entry name" value="MUCOSA-ASSOCIATED LYMPHOID TISSUE LYMPHOMA TRANSLOCATION PROTEIN 1"/>
    <property type="match status" value="1"/>
</dbReference>
<dbReference type="PANTHER" id="PTHR22576">
    <property type="entry name" value="MUCOSA ASSOCIATED LYMPHOID TISSUE LYMPHOMA TRANSLOCATION PROTEIN 1/PARACASPASE"/>
    <property type="match status" value="1"/>
</dbReference>
<name>A0A139WQB2_9CYAN</name>
<dbReference type="Pfam" id="PF00656">
    <property type="entry name" value="Peptidase_C14"/>
    <property type="match status" value="1"/>
</dbReference>
<dbReference type="InterPro" id="IPR052039">
    <property type="entry name" value="Caspase-related_regulators"/>
</dbReference>
<keyword evidence="4" id="KW-1185">Reference proteome</keyword>
<reference evidence="3 4" key="1">
    <citation type="journal article" date="2013" name="Genome Biol. Evol.">
        <title>Genomes of Stigonematalean cyanobacteria (subsection V) and the evolution of oxygenic photosynthesis from prokaryotes to plastids.</title>
        <authorList>
            <person name="Dagan T."/>
            <person name="Roettger M."/>
            <person name="Stucken K."/>
            <person name="Landan G."/>
            <person name="Koch R."/>
            <person name="Major P."/>
            <person name="Gould S.B."/>
            <person name="Goremykin V.V."/>
            <person name="Rippka R."/>
            <person name="Tandeau de Marsac N."/>
            <person name="Gugger M."/>
            <person name="Lockhart P.J."/>
            <person name="Allen J.F."/>
            <person name="Brune I."/>
            <person name="Maus I."/>
            <person name="Puhler A."/>
            <person name="Martin W.F."/>
        </authorList>
    </citation>
    <scope>NUCLEOTIDE SEQUENCE [LARGE SCALE GENOMIC DNA]</scope>
    <source>
        <strain evidence="3 4">PCC 7110</strain>
    </source>
</reference>